<dbReference type="AlphaFoldDB" id="A0A2V3IUD5"/>
<dbReference type="Pfam" id="PF06682">
    <property type="entry name" value="SARAF"/>
    <property type="match status" value="1"/>
</dbReference>
<comment type="similarity">
    <text evidence="2">Belongs to the SARAF family.</text>
</comment>
<reference evidence="16 17" key="1">
    <citation type="journal article" date="2018" name="Mol. Biol. Evol.">
        <title>Analysis of the draft genome of the red seaweed Gracilariopsis chorda provides insights into genome size evolution in Rhodophyta.</title>
        <authorList>
            <person name="Lee J."/>
            <person name="Yang E.C."/>
            <person name="Graf L."/>
            <person name="Yang J.H."/>
            <person name="Qiu H."/>
            <person name="Zel Zion U."/>
            <person name="Chan C.X."/>
            <person name="Stephens T.G."/>
            <person name="Weber A.P.M."/>
            <person name="Boo G.H."/>
            <person name="Boo S.M."/>
            <person name="Kim K.M."/>
            <person name="Shin Y."/>
            <person name="Jung M."/>
            <person name="Lee S.J."/>
            <person name="Yim H.S."/>
            <person name="Lee J.H."/>
            <person name="Bhattacharya D."/>
            <person name="Yoon H.S."/>
        </authorList>
    </citation>
    <scope>NUCLEOTIDE SEQUENCE [LARGE SCALE GENOMIC DNA]</scope>
    <source>
        <strain evidence="16 17">SKKU-2015</strain>
        <tissue evidence="16">Whole body</tissue>
    </source>
</reference>
<evidence type="ECO:0000256" key="11">
    <source>
        <dbReference type="ARBA" id="ARBA00023065"/>
    </source>
</evidence>
<evidence type="ECO:0000256" key="3">
    <source>
        <dbReference type="ARBA" id="ARBA00016584"/>
    </source>
</evidence>
<keyword evidence="12 14" id="KW-0472">Membrane</keyword>
<evidence type="ECO:0000256" key="9">
    <source>
        <dbReference type="ARBA" id="ARBA00022837"/>
    </source>
</evidence>
<protein>
    <recommendedName>
        <fullName evidence="3">Store-operated calcium entry-associated regulatory factor</fullName>
    </recommendedName>
    <alternativeName>
        <fullName evidence="13">Transmembrane protein 66</fullName>
    </alternativeName>
</protein>
<keyword evidence="6 14" id="KW-0812">Transmembrane</keyword>
<gene>
    <name evidence="16" type="ORF">BWQ96_04526</name>
</gene>
<evidence type="ECO:0000256" key="13">
    <source>
        <dbReference type="ARBA" id="ARBA00031116"/>
    </source>
</evidence>
<evidence type="ECO:0000256" key="12">
    <source>
        <dbReference type="ARBA" id="ARBA00023136"/>
    </source>
</evidence>
<feature type="signal peptide" evidence="15">
    <location>
        <begin position="1"/>
        <end position="20"/>
    </location>
</feature>
<keyword evidence="7 15" id="KW-0732">Signal</keyword>
<dbReference type="PANTHER" id="PTHR15929">
    <property type="entry name" value="STORE-OPERATED CALCIUM ENTRY-ASSOCIATED REGULATORY FACTOR"/>
    <property type="match status" value="1"/>
</dbReference>
<evidence type="ECO:0000256" key="4">
    <source>
        <dbReference type="ARBA" id="ARBA00022448"/>
    </source>
</evidence>
<evidence type="ECO:0000256" key="2">
    <source>
        <dbReference type="ARBA" id="ARBA00006833"/>
    </source>
</evidence>
<keyword evidence="10 14" id="KW-1133">Transmembrane helix</keyword>
<name>A0A2V3IUD5_9FLOR</name>
<keyword evidence="9" id="KW-0106">Calcium</keyword>
<accession>A0A2V3IUD5</accession>
<keyword evidence="5" id="KW-0109">Calcium transport</keyword>
<dbReference type="Proteomes" id="UP000247409">
    <property type="component" value="Unassembled WGS sequence"/>
</dbReference>
<evidence type="ECO:0000256" key="6">
    <source>
        <dbReference type="ARBA" id="ARBA00022692"/>
    </source>
</evidence>
<comment type="subcellular location">
    <subcellularLocation>
        <location evidence="1">Endoplasmic reticulum membrane</location>
        <topology evidence="1">Single-pass type I membrane protein</topology>
    </subcellularLocation>
</comment>
<dbReference type="PANTHER" id="PTHR15929:SF0">
    <property type="entry name" value="STORE-OPERATED CALCIUM ENTRY-ASSOCIATED REGULATORY FACTOR"/>
    <property type="match status" value="1"/>
</dbReference>
<evidence type="ECO:0000256" key="7">
    <source>
        <dbReference type="ARBA" id="ARBA00022729"/>
    </source>
</evidence>
<evidence type="ECO:0000256" key="8">
    <source>
        <dbReference type="ARBA" id="ARBA00022824"/>
    </source>
</evidence>
<proteinExistence type="inferred from homology"/>
<dbReference type="GO" id="GO:0005789">
    <property type="term" value="C:endoplasmic reticulum membrane"/>
    <property type="evidence" value="ECO:0007669"/>
    <property type="project" value="UniProtKB-SubCell"/>
</dbReference>
<dbReference type="OrthoDB" id="20303at2759"/>
<sequence>MKYQFLFAIVLLVLRTVATASNHTKALTGAGTDSSSSDLGNDRVLLRSITALIFSENGRARSRRGSGERQLQCVGGSASGGLWWFTEYYPHVVQCKNIGWDGASIQWSCEGGLSKGVEFGPDTRVICEPYDEDQDDGYVLRGSCRLEYTLNFASFHITSVHIIYGCVLIIGLLWCYYQSRYWIRKRLRNRLRPRSRTDL</sequence>
<dbReference type="STRING" id="448386.A0A2V3IUD5"/>
<dbReference type="EMBL" id="NBIV01000054">
    <property type="protein sequence ID" value="PXF45758.1"/>
    <property type="molecule type" value="Genomic_DNA"/>
</dbReference>
<organism evidence="16 17">
    <name type="scientific">Gracilariopsis chorda</name>
    <dbReference type="NCBI Taxonomy" id="448386"/>
    <lineage>
        <taxon>Eukaryota</taxon>
        <taxon>Rhodophyta</taxon>
        <taxon>Florideophyceae</taxon>
        <taxon>Rhodymeniophycidae</taxon>
        <taxon>Gracilariales</taxon>
        <taxon>Gracilariaceae</taxon>
        <taxon>Gracilariopsis</taxon>
    </lineage>
</organism>
<evidence type="ECO:0000256" key="14">
    <source>
        <dbReference type="SAM" id="Phobius"/>
    </source>
</evidence>
<dbReference type="InterPro" id="IPR009567">
    <property type="entry name" value="SARAF"/>
</dbReference>
<evidence type="ECO:0000256" key="1">
    <source>
        <dbReference type="ARBA" id="ARBA00004115"/>
    </source>
</evidence>
<keyword evidence="11" id="KW-0406">Ion transport</keyword>
<keyword evidence="17" id="KW-1185">Reference proteome</keyword>
<keyword evidence="4" id="KW-0813">Transport</keyword>
<feature type="chain" id="PRO_5016107369" description="Store-operated calcium entry-associated regulatory factor" evidence="15">
    <location>
        <begin position="21"/>
        <end position="199"/>
    </location>
</feature>
<evidence type="ECO:0000256" key="10">
    <source>
        <dbReference type="ARBA" id="ARBA00022989"/>
    </source>
</evidence>
<comment type="caution">
    <text evidence="16">The sequence shown here is derived from an EMBL/GenBank/DDBJ whole genome shotgun (WGS) entry which is preliminary data.</text>
</comment>
<keyword evidence="8" id="KW-0256">Endoplasmic reticulum</keyword>
<evidence type="ECO:0000256" key="15">
    <source>
        <dbReference type="SAM" id="SignalP"/>
    </source>
</evidence>
<evidence type="ECO:0000313" key="17">
    <source>
        <dbReference type="Proteomes" id="UP000247409"/>
    </source>
</evidence>
<dbReference type="GO" id="GO:0006816">
    <property type="term" value="P:calcium ion transport"/>
    <property type="evidence" value="ECO:0007669"/>
    <property type="project" value="UniProtKB-KW"/>
</dbReference>
<evidence type="ECO:0000313" key="16">
    <source>
        <dbReference type="EMBL" id="PXF45758.1"/>
    </source>
</evidence>
<dbReference type="GO" id="GO:2001256">
    <property type="term" value="P:regulation of store-operated calcium entry"/>
    <property type="evidence" value="ECO:0007669"/>
    <property type="project" value="InterPro"/>
</dbReference>
<evidence type="ECO:0000256" key="5">
    <source>
        <dbReference type="ARBA" id="ARBA00022568"/>
    </source>
</evidence>
<feature type="transmembrane region" description="Helical" evidence="14">
    <location>
        <begin position="153"/>
        <end position="177"/>
    </location>
</feature>